<proteinExistence type="predicted"/>
<gene>
    <name evidence="1" type="ORF">CSC2_34930</name>
</gene>
<accession>A0ABQ1EDV7</accession>
<keyword evidence="2" id="KW-1185">Reference proteome</keyword>
<comment type="caution">
    <text evidence="1">The sequence shown here is derived from an EMBL/GenBank/DDBJ whole genome shotgun (WGS) entry which is preliminary data.</text>
</comment>
<name>A0ABQ1EDV7_9CLOT</name>
<evidence type="ECO:0000313" key="1">
    <source>
        <dbReference type="EMBL" id="GFZ32967.1"/>
    </source>
</evidence>
<dbReference type="EMBL" id="BMBA01000004">
    <property type="protein sequence ID" value="GFZ32967.1"/>
    <property type="molecule type" value="Genomic_DNA"/>
</dbReference>
<dbReference type="Proteomes" id="UP000663802">
    <property type="component" value="Unassembled WGS sequence"/>
</dbReference>
<sequence>MRNFKMVLFITLIIFCGSLISDMGFSKKKTIDLGKLEKDLNNVSYSFDFYSQKNMLLGSKRTIEVGKEDVIIYDYKDIDLMEIDEASISKDGYVVGNYMIDWASKPHFYKNNSSIVQYIGDDNKVIKALSDLCGKQFAGQE</sequence>
<reference evidence="1 2" key="1">
    <citation type="journal article" date="2021" name="Int. J. Syst. Evol. Microbiol.">
        <title>Clostridium zeae sp. nov., isolated from corn silage.</title>
        <authorList>
            <person name="Kobayashi H."/>
            <person name="Tanizawa Y."/>
            <person name="Yagura M."/>
            <person name="Sakamoto M."/>
            <person name="Ohkuma M."/>
            <person name="Tohno M."/>
        </authorList>
    </citation>
    <scope>NUCLEOTIDE SEQUENCE [LARGE SCALE GENOMIC DNA]</scope>
    <source>
        <strain evidence="1 2">CSC2</strain>
    </source>
</reference>
<evidence type="ECO:0000313" key="2">
    <source>
        <dbReference type="Proteomes" id="UP000663802"/>
    </source>
</evidence>
<protein>
    <submittedName>
        <fullName evidence="1">Uncharacterized protein</fullName>
    </submittedName>
</protein>
<organism evidence="1 2">
    <name type="scientific">Clostridium zeae</name>
    <dbReference type="NCBI Taxonomy" id="2759022"/>
    <lineage>
        <taxon>Bacteria</taxon>
        <taxon>Bacillati</taxon>
        <taxon>Bacillota</taxon>
        <taxon>Clostridia</taxon>
        <taxon>Eubacteriales</taxon>
        <taxon>Clostridiaceae</taxon>
        <taxon>Clostridium</taxon>
    </lineage>
</organism>
<dbReference type="RefSeq" id="WP_206871217.1">
    <property type="nucleotide sequence ID" value="NZ_BMBA01000004.1"/>
</dbReference>